<dbReference type="SUPFAM" id="SSF49785">
    <property type="entry name" value="Galactose-binding domain-like"/>
    <property type="match status" value="1"/>
</dbReference>
<comment type="caution">
    <text evidence="2">The sequence shown here is derived from an EMBL/GenBank/DDBJ whole genome shotgun (WGS) entry which is preliminary data.</text>
</comment>
<evidence type="ECO:0000313" key="3">
    <source>
        <dbReference type="Proteomes" id="UP000077519"/>
    </source>
</evidence>
<gene>
    <name evidence="2" type="ORF">A3K89_05330</name>
</gene>
<dbReference type="EMBL" id="LVHI01000012">
    <property type="protein sequence ID" value="OAK54754.1"/>
    <property type="molecule type" value="Genomic_DNA"/>
</dbReference>
<evidence type="ECO:0000256" key="1">
    <source>
        <dbReference type="SAM" id="Phobius"/>
    </source>
</evidence>
<keyword evidence="1" id="KW-0812">Transmembrane</keyword>
<accession>A0A177YGT1</accession>
<evidence type="ECO:0000313" key="2">
    <source>
        <dbReference type="EMBL" id="OAK54754.1"/>
    </source>
</evidence>
<dbReference type="Proteomes" id="UP000077519">
    <property type="component" value="Unassembled WGS sequence"/>
</dbReference>
<keyword evidence="1" id="KW-0472">Membrane</keyword>
<keyword evidence="1" id="KW-1133">Transmembrane helix</keyword>
<name>A0A177YGT1_9NOCA</name>
<reference evidence="2 3" key="1">
    <citation type="submission" date="2016-03" db="EMBL/GenBank/DDBJ databases">
        <title>Genome sequence of Rhodococcus kyotonensis KB10.</title>
        <authorList>
            <person name="Jeong H."/>
            <person name="Hong C.E."/>
            <person name="Jo S.H."/>
            <person name="Park J.M."/>
        </authorList>
    </citation>
    <scope>NUCLEOTIDE SEQUENCE [LARGE SCALE GENOMIC DNA]</scope>
    <source>
        <strain evidence="2 3">KB10</strain>
    </source>
</reference>
<keyword evidence="3" id="KW-1185">Reference proteome</keyword>
<protein>
    <submittedName>
        <fullName evidence="2">Uncharacterized protein</fullName>
    </submittedName>
</protein>
<proteinExistence type="predicted"/>
<dbReference type="InterPro" id="IPR008979">
    <property type="entry name" value="Galactose-bd-like_sf"/>
</dbReference>
<feature type="transmembrane region" description="Helical" evidence="1">
    <location>
        <begin position="111"/>
        <end position="131"/>
    </location>
</feature>
<sequence length="306" mass="32228">MSATVTAGSVLADRYRLLEKRPSPSFASSWRARDLATGRELGVKVVHMDMVRPNRPRSDALEKFATPSAVPPRVMVTPPYVLLIADQPAVPIENVPVEPPDAPRMTSRTRLAAAIGAVVVLLLFGGAGWLISTTVFGRGVQSVAVPSLSAPRGPGPSSADVPLRPASAQAWSAVRYADNANDAGRAVDSNPATRWSTDTYRSAFGGTEQGIGLVLDFDRTVDIDEIWIASDDVGTAVEIRTAPEKDEGFDATQVLGSGVLKPGTTHIALDQATETRSVLVWISELAPAENGFESSIGEVGASGSVT</sequence>
<organism evidence="2 3">
    <name type="scientific">Rhodococcoides kyotonense</name>
    <dbReference type="NCBI Taxonomy" id="398843"/>
    <lineage>
        <taxon>Bacteria</taxon>
        <taxon>Bacillati</taxon>
        <taxon>Actinomycetota</taxon>
        <taxon>Actinomycetes</taxon>
        <taxon>Mycobacteriales</taxon>
        <taxon>Nocardiaceae</taxon>
        <taxon>Rhodococcoides</taxon>
    </lineage>
</organism>
<dbReference type="AlphaFoldDB" id="A0A177YGT1"/>
<dbReference type="Gene3D" id="3.30.200.20">
    <property type="entry name" value="Phosphorylase Kinase, domain 1"/>
    <property type="match status" value="1"/>
</dbReference>